<dbReference type="AlphaFoldDB" id="F9YS64"/>
<dbReference type="STRING" id="860228.Ccan_04970"/>
<evidence type="ECO:0000313" key="3">
    <source>
        <dbReference type="EMBL" id="AEK22617.1"/>
    </source>
</evidence>
<dbReference type="InterPro" id="IPR015025">
    <property type="entry name" value="PoNi_C"/>
</dbReference>
<dbReference type="Gene3D" id="1.10.3920.10">
    <property type="entry name" value="PA2201 C-terminal domain-like"/>
    <property type="match status" value="1"/>
</dbReference>
<reference evidence="3 4" key="1">
    <citation type="journal article" date="2011" name="J. Bacteriol.">
        <title>Complete genome sequence of the dog commensal and human pathogen Capnocytophaga canimorsus strain 5.</title>
        <authorList>
            <person name="Manfredi P."/>
            <person name="Pagni M."/>
            <person name="Cornelis G.R."/>
        </authorList>
    </citation>
    <scope>NUCLEOTIDE SEQUENCE [LARGE SCALE GENOMIC DNA]</scope>
    <source>
        <strain evidence="4">5</strain>
    </source>
</reference>
<dbReference type="InterPro" id="IPR028983">
    <property type="entry name" value="PA2201-like_C"/>
</dbReference>
<proteinExistence type="predicted"/>
<protein>
    <recommendedName>
        <fullName evidence="5">PoNi C-terminal domain-containing protein</fullName>
    </recommendedName>
</protein>
<evidence type="ECO:0000259" key="2">
    <source>
        <dbReference type="Pfam" id="PF08929"/>
    </source>
</evidence>
<accession>F9YS64</accession>
<dbReference type="eggNOG" id="ENOG5032RP7">
    <property type="taxonomic scope" value="Bacteria"/>
</dbReference>
<name>F9YS64_CAPCC</name>
<dbReference type="Proteomes" id="UP000008895">
    <property type="component" value="Chromosome"/>
</dbReference>
<evidence type="ECO:0008006" key="5">
    <source>
        <dbReference type="Google" id="ProtNLM"/>
    </source>
</evidence>
<evidence type="ECO:0000313" key="4">
    <source>
        <dbReference type="Proteomes" id="UP000008895"/>
    </source>
</evidence>
<dbReference type="EMBL" id="CP002113">
    <property type="protein sequence ID" value="AEK22617.1"/>
    <property type="molecule type" value="Genomic_DNA"/>
</dbReference>
<sequence length="261" mass="30786">MVRDLLNTIEGYEEIIQFDNQAIKKLKEKIADLLICEEKGIQKFPLPNLEVIKNTKGTIINYYLNLIFAKYSAGYDISEIKTDFLHLLTITDELWQEKSLTEFTYQKSEPYYGTDEYELVLNLISLGILLNCNDKEFEKIIKIRDKIPTKDILLDFFLSFKDKRNIHKEQSKSNTYKGLNELILKNDVSSLIKDLKTYLSKSWYKERSYAGWHNSHKSKHNIYTGYWSFESGALVKILGLDDTLLKDQKYYPYDMVHWKIS</sequence>
<dbReference type="Pfam" id="PF08928">
    <property type="entry name" value="PoNi_N"/>
    <property type="match status" value="1"/>
</dbReference>
<dbReference type="KEGG" id="ccm:Ccan_04970"/>
<gene>
    <name evidence="3" type="ordered locus">Ccan_04970</name>
</gene>
<dbReference type="Pfam" id="PF08929">
    <property type="entry name" value="PoNi_C"/>
    <property type="match status" value="1"/>
</dbReference>
<keyword evidence="4" id="KW-1185">Reference proteome</keyword>
<dbReference type="RefSeq" id="WP_013996609.1">
    <property type="nucleotide sequence ID" value="NC_015846.1"/>
</dbReference>
<organism evidence="3 4">
    <name type="scientific">Capnocytophaga canimorsus (strain 5)</name>
    <dbReference type="NCBI Taxonomy" id="860228"/>
    <lineage>
        <taxon>Bacteria</taxon>
        <taxon>Pseudomonadati</taxon>
        <taxon>Bacteroidota</taxon>
        <taxon>Flavobacteriia</taxon>
        <taxon>Flavobacteriales</taxon>
        <taxon>Flavobacteriaceae</taxon>
        <taxon>Capnocytophaga</taxon>
    </lineage>
</organism>
<dbReference type="InterPro" id="IPR015024">
    <property type="entry name" value="PoNi_N"/>
</dbReference>
<dbReference type="SUPFAM" id="SSF140731">
    <property type="entry name" value="PA2201 C-terminal domain-like"/>
    <property type="match status" value="1"/>
</dbReference>
<dbReference type="HOGENOM" id="CLU_071487_2_0_10"/>
<dbReference type="OrthoDB" id="2067926at2"/>
<evidence type="ECO:0000259" key="1">
    <source>
        <dbReference type="Pfam" id="PF08928"/>
    </source>
</evidence>
<feature type="domain" description="PoNi C-terminal" evidence="2">
    <location>
        <begin position="150"/>
        <end position="255"/>
    </location>
</feature>
<feature type="domain" description="PoNi N-terminal" evidence="1">
    <location>
        <begin position="3"/>
        <end position="142"/>
    </location>
</feature>